<reference evidence="2 3" key="1">
    <citation type="journal article" date="2020" name="ISME J.">
        <title>Comparative genomics reveals insights into cyanobacterial evolution and habitat adaptation.</title>
        <authorList>
            <person name="Chen M.Y."/>
            <person name="Teng W.K."/>
            <person name="Zhao L."/>
            <person name="Hu C.X."/>
            <person name="Zhou Y.K."/>
            <person name="Han B.P."/>
            <person name="Song L.R."/>
            <person name="Shu W.S."/>
        </authorList>
    </citation>
    <scope>NUCLEOTIDE SEQUENCE [LARGE SCALE GENOMIC DNA]</scope>
    <source>
        <strain evidence="2 3">FACHB-119</strain>
    </source>
</reference>
<dbReference type="Proteomes" id="UP000661112">
    <property type="component" value="Unassembled WGS sequence"/>
</dbReference>
<sequence length="249" mass="29161">MKFKIGIYLFCLISCLPITIDKALSEEANTDICIKLPRSILCELKQSQERSRLELERRQQEIQESQKQKQEEEMKKFLLSFKDKYGYNPLLYTIKSNIFGNTLTIFSSGGWVRMTVDSESGDVYVLYTEANRNFWTGGTNWFDKKTLNLTFTLDQKACEKFSPEKMCTFSGTDKVNLGNFSKDHELVKYGTWMITYLTEDEKKTLEFRIPLNKKPERSNDEFEPQQFRKVYCNQFPTSLSCLYLESASK</sequence>
<feature type="coiled-coil region" evidence="1">
    <location>
        <begin position="45"/>
        <end position="75"/>
    </location>
</feature>
<proteinExistence type="predicted"/>
<keyword evidence="1" id="KW-0175">Coiled coil</keyword>
<gene>
    <name evidence="2" type="ORF">H6G83_15210</name>
</gene>
<dbReference type="EMBL" id="JACJSG010000019">
    <property type="protein sequence ID" value="MBD2501938.1"/>
    <property type="molecule type" value="Genomic_DNA"/>
</dbReference>
<accession>A0ABR8D859</accession>
<evidence type="ECO:0000313" key="3">
    <source>
        <dbReference type="Proteomes" id="UP000661112"/>
    </source>
</evidence>
<dbReference type="RefSeq" id="WP_190473699.1">
    <property type="nucleotide sequence ID" value="NZ_JACJSG010000019.1"/>
</dbReference>
<keyword evidence="3" id="KW-1185">Reference proteome</keyword>
<evidence type="ECO:0000256" key="1">
    <source>
        <dbReference type="SAM" id="Coils"/>
    </source>
</evidence>
<evidence type="ECO:0000313" key="2">
    <source>
        <dbReference type="EMBL" id="MBD2501938.1"/>
    </source>
</evidence>
<protein>
    <submittedName>
        <fullName evidence="2">Uncharacterized protein</fullName>
    </submittedName>
</protein>
<name>A0ABR8D859_9NOST</name>
<organism evidence="2 3">
    <name type="scientific">Anabaena azotica FACHB-119</name>
    <dbReference type="NCBI Taxonomy" id="947527"/>
    <lineage>
        <taxon>Bacteria</taxon>
        <taxon>Bacillati</taxon>
        <taxon>Cyanobacteriota</taxon>
        <taxon>Cyanophyceae</taxon>
        <taxon>Nostocales</taxon>
        <taxon>Nostocaceae</taxon>
        <taxon>Anabaena</taxon>
        <taxon>Anabaena azotica</taxon>
    </lineage>
</organism>
<comment type="caution">
    <text evidence="2">The sequence shown here is derived from an EMBL/GenBank/DDBJ whole genome shotgun (WGS) entry which is preliminary data.</text>
</comment>